<dbReference type="PANTHER" id="PTHR30004:SF6">
    <property type="entry name" value="D-THREONATE 4-PHOSPHATE DEHYDROGENASE"/>
    <property type="match status" value="1"/>
</dbReference>
<keyword evidence="3" id="KW-0520">NAD</keyword>
<keyword evidence="2 4" id="KW-0560">Oxidoreductase</keyword>
<sequence>MQASVGIDNSTIGPIYPAITVMNDINMEKETKNQNQKSIIGISIGDINGVGPEVIIKALSNNKMSRYFTPVIYGSAKVLSFYRKSLNQNNFNFTPISDISEAYHKKVNVLNCWEDQVDVTPGVSNEIGGKYAFLALERATEDLKAGKIQALVTAPINKLNIQNDQFKFPGHTEYLAEKAEAKDSLMFMVSENLRVGVLSGHIPLKDVPAQVTAENIEKKLKMMITSLKKDFGIHKPKIAVLGLNPHAGEDGLLGTEDKEIIAPTIEKMKEKGQIIMGPYPADGFFGNGEFSKFDAVLAMYHDQGLIPFKSLTFASGVNFTAGLPFVRTSPDHGTAYSLAGTDEADESSMRTAIFAALDISNYRLENEAS</sequence>
<dbReference type="EMBL" id="JAOYOD010000001">
    <property type="protein sequence ID" value="MCV9385484.1"/>
    <property type="molecule type" value="Genomic_DNA"/>
</dbReference>
<name>A0ABT3CPB9_9BACT</name>
<dbReference type="InterPro" id="IPR005255">
    <property type="entry name" value="PdxA_fam"/>
</dbReference>
<dbReference type="EC" id="1.1.1.262" evidence="4"/>
<evidence type="ECO:0000256" key="1">
    <source>
        <dbReference type="ARBA" id="ARBA00022723"/>
    </source>
</evidence>
<evidence type="ECO:0000313" key="4">
    <source>
        <dbReference type="EMBL" id="MCV9385484.1"/>
    </source>
</evidence>
<dbReference type="Gene3D" id="3.40.718.10">
    <property type="entry name" value="Isopropylmalate Dehydrogenase"/>
    <property type="match status" value="1"/>
</dbReference>
<reference evidence="4 5" key="1">
    <citation type="submission" date="2022-10" db="EMBL/GenBank/DDBJ databases">
        <title>Comparative genomics and taxonomic characterization of three novel marine species of genus Reichenbachiella exhibiting antioxidant and polysaccharide degradation activities.</title>
        <authorList>
            <person name="Muhammad N."/>
            <person name="Lee Y.-J."/>
            <person name="Ko J."/>
            <person name="Kim S.-G."/>
        </authorList>
    </citation>
    <scope>NUCLEOTIDE SEQUENCE [LARGE SCALE GENOMIC DNA]</scope>
    <source>
        <strain evidence="4 5">ABR2-5</strain>
    </source>
</reference>
<keyword evidence="5" id="KW-1185">Reference proteome</keyword>
<evidence type="ECO:0000256" key="2">
    <source>
        <dbReference type="ARBA" id="ARBA00023002"/>
    </source>
</evidence>
<dbReference type="NCBIfam" id="TIGR00557">
    <property type="entry name" value="pdxA"/>
    <property type="match status" value="1"/>
</dbReference>
<dbReference type="SUPFAM" id="SSF53659">
    <property type="entry name" value="Isocitrate/Isopropylmalate dehydrogenase-like"/>
    <property type="match status" value="1"/>
</dbReference>
<comment type="caution">
    <text evidence="4">The sequence shown here is derived from an EMBL/GenBank/DDBJ whole genome shotgun (WGS) entry which is preliminary data.</text>
</comment>
<dbReference type="RefSeq" id="WP_264136273.1">
    <property type="nucleotide sequence ID" value="NZ_JAOYOD010000001.1"/>
</dbReference>
<protein>
    <submittedName>
        <fullName evidence="4">4-hydroxythreonine-4-phosphate dehydrogenase PdxA</fullName>
        <ecNumber evidence="4">1.1.1.262</ecNumber>
    </submittedName>
</protein>
<dbReference type="Pfam" id="PF04166">
    <property type="entry name" value="PdxA"/>
    <property type="match status" value="1"/>
</dbReference>
<keyword evidence="1" id="KW-0479">Metal-binding</keyword>
<evidence type="ECO:0000256" key="3">
    <source>
        <dbReference type="ARBA" id="ARBA00023027"/>
    </source>
</evidence>
<dbReference type="PANTHER" id="PTHR30004">
    <property type="entry name" value="4-HYDROXYTHREONINE-4-PHOSPHATE DEHYDROGENASE"/>
    <property type="match status" value="1"/>
</dbReference>
<dbReference type="GO" id="GO:0050570">
    <property type="term" value="F:4-hydroxythreonine-4-phosphate dehydrogenase activity"/>
    <property type="evidence" value="ECO:0007669"/>
    <property type="project" value="UniProtKB-EC"/>
</dbReference>
<organism evidence="4 5">
    <name type="scientific">Reichenbachiella ulvae</name>
    <dbReference type="NCBI Taxonomy" id="2980104"/>
    <lineage>
        <taxon>Bacteria</taxon>
        <taxon>Pseudomonadati</taxon>
        <taxon>Bacteroidota</taxon>
        <taxon>Cytophagia</taxon>
        <taxon>Cytophagales</taxon>
        <taxon>Reichenbachiellaceae</taxon>
        <taxon>Reichenbachiella</taxon>
    </lineage>
</organism>
<dbReference type="Proteomes" id="UP001300692">
    <property type="component" value="Unassembled WGS sequence"/>
</dbReference>
<accession>A0ABT3CPB9</accession>
<proteinExistence type="predicted"/>
<evidence type="ECO:0000313" key="5">
    <source>
        <dbReference type="Proteomes" id="UP001300692"/>
    </source>
</evidence>
<gene>
    <name evidence="4" type="primary">pdxA</name>
    <name evidence="4" type="ORF">N7U62_02365</name>
</gene>